<organism evidence="3 4">
    <name type="scientific">Microbacterium koreense</name>
    <dbReference type="NCBI Taxonomy" id="323761"/>
    <lineage>
        <taxon>Bacteria</taxon>
        <taxon>Bacillati</taxon>
        <taxon>Actinomycetota</taxon>
        <taxon>Actinomycetes</taxon>
        <taxon>Micrococcales</taxon>
        <taxon>Microbacteriaceae</taxon>
        <taxon>Microbacterium</taxon>
    </lineage>
</organism>
<dbReference type="InterPro" id="IPR018392">
    <property type="entry name" value="LysM"/>
</dbReference>
<evidence type="ECO:0000313" key="3">
    <source>
        <dbReference type="EMBL" id="MFD0781870.1"/>
    </source>
</evidence>
<keyword evidence="1" id="KW-0812">Transmembrane</keyword>
<dbReference type="EMBL" id="JBHTIM010000001">
    <property type="protein sequence ID" value="MFD0781870.1"/>
    <property type="molecule type" value="Genomic_DNA"/>
</dbReference>
<dbReference type="Gene3D" id="3.10.350.10">
    <property type="entry name" value="LysM domain"/>
    <property type="match status" value="1"/>
</dbReference>
<comment type="caution">
    <text evidence="3">The sequence shown here is derived from an EMBL/GenBank/DDBJ whole genome shotgun (WGS) entry which is preliminary data.</text>
</comment>
<dbReference type="CDD" id="cd00118">
    <property type="entry name" value="LysM"/>
    <property type="match status" value="1"/>
</dbReference>
<dbReference type="Proteomes" id="UP001597042">
    <property type="component" value="Unassembled WGS sequence"/>
</dbReference>
<name>A0ABW2ZTF3_9MICO</name>
<sequence>MTAIPAHAGVPAYRATRLRLTARGRRVLAGVAAVPAAAVLAWALLSGGSAIATAGAAAPADTFESVTVAYGDTLWSIAQEIAPGADPRDVVGEISRLNALAGAELQVGQSIAIPTQYTDAD</sequence>
<dbReference type="PROSITE" id="PS51782">
    <property type="entry name" value="LYSM"/>
    <property type="match status" value="1"/>
</dbReference>
<evidence type="ECO:0000313" key="4">
    <source>
        <dbReference type="Proteomes" id="UP001597042"/>
    </source>
</evidence>
<dbReference type="Pfam" id="PF01476">
    <property type="entry name" value="LysM"/>
    <property type="match status" value="1"/>
</dbReference>
<protein>
    <submittedName>
        <fullName evidence="3">LysM peptidoglycan-binding domain-containing protein</fullName>
    </submittedName>
</protein>
<reference evidence="4" key="1">
    <citation type="journal article" date="2019" name="Int. J. Syst. Evol. Microbiol.">
        <title>The Global Catalogue of Microorganisms (GCM) 10K type strain sequencing project: providing services to taxonomists for standard genome sequencing and annotation.</title>
        <authorList>
            <consortium name="The Broad Institute Genomics Platform"/>
            <consortium name="The Broad Institute Genome Sequencing Center for Infectious Disease"/>
            <person name="Wu L."/>
            <person name="Ma J."/>
        </authorList>
    </citation>
    <scope>NUCLEOTIDE SEQUENCE [LARGE SCALE GENOMIC DNA]</scope>
    <source>
        <strain evidence="4">CCUG 50754</strain>
    </source>
</reference>
<gene>
    <name evidence="3" type="ORF">ACFQZV_11270</name>
</gene>
<proteinExistence type="predicted"/>
<keyword evidence="1" id="KW-0472">Membrane</keyword>
<keyword evidence="1" id="KW-1133">Transmembrane helix</keyword>
<accession>A0ABW2ZTF3</accession>
<feature type="domain" description="LysM" evidence="2">
    <location>
        <begin position="64"/>
        <end position="113"/>
    </location>
</feature>
<evidence type="ECO:0000256" key="1">
    <source>
        <dbReference type="SAM" id="Phobius"/>
    </source>
</evidence>
<keyword evidence="4" id="KW-1185">Reference proteome</keyword>
<feature type="transmembrane region" description="Helical" evidence="1">
    <location>
        <begin position="27"/>
        <end position="45"/>
    </location>
</feature>
<dbReference type="RefSeq" id="WP_378749560.1">
    <property type="nucleotide sequence ID" value="NZ_JBHSSV010000001.1"/>
</dbReference>
<dbReference type="SMART" id="SM00257">
    <property type="entry name" value="LysM"/>
    <property type="match status" value="1"/>
</dbReference>
<dbReference type="InterPro" id="IPR036779">
    <property type="entry name" value="LysM_dom_sf"/>
</dbReference>
<evidence type="ECO:0000259" key="2">
    <source>
        <dbReference type="PROSITE" id="PS51782"/>
    </source>
</evidence>